<keyword evidence="3" id="KW-1185">Reference proteome</keyword>
<proteinExistence type="predicted"/>
<evidence type="ECO:0000256" key="1">
    <source>
        <dbReference type="SAM" id="MobiDB-lite"/>
    </source>
</evidence>
<dbReference type="Proteomes" id="UP000586042">
    <property type="component" value="Unassembled WGS sequence"/>
</dbReference>
<dbReference type="AlphaFoldDB" id="A0A7Y6IA75"/>
<gene>
    <name evidence="2" type="ORF">HTZ77_24255</name>
</gene>
<name>A0A7Y6IA75_9ACTN</name>
<accession>A0A7Y6IA75</accession>
<dbReference type="EMBL" id="JABWGN010000009">
    <property type="protein sequence ID" value="NUW34527.1"/>
    <property type="molecule type" value="Genomic_DNA"/>
</dbReference>
<feature type="compositionally biased region" description="Basic residues" evidence="1">
    <location>
        <begin position="166"/>
        <end position="178"/>
    </location>
</feature>
<evidence type="ECO:0000313" key="2">
    <source>
        <dbReference type="EMBL" id="NUW34527.1"/>
    </source>
</evidence>
<protein>
    <submittedName>
        <fullName evidence="2">Uncharacterized protein</fullName>
    </submittedName>
</protein>
<sequence length="222" mass="25273">MLSFSTSETAEILGTTVVSVNSSLQRARTRVREAGVRQERVNEPSAAEQRAWVERYMEAFERADVEDLKRLLYRGRDHGDAADAQLVLRPRRLRPVHGMGLRGGREGLAAQGGRGQRRPARVRRLSARRRRVLPAHAPDLHRHRRGHQPELGLPGLRHPRDFRPGGRARRPGTRHRRGLTRRPYAVECHAAGTGRPRLCLRSMFRWCRSRTASRSTGDACRP</sequence>
<feature type="region of interest" description="Disordered" evidence="1">
    <location>
        <begin position="97"/>
        <end position="178"/>
    </location>
</feature>
<feature type="compositionally biased region" description="Basic residues" evidence="1">
    <location>
        <begin position="115"/>
        <end position="133"/>
    </location>
</feature>
<reference evidence="2 3" key="1">
    <citation type="submission" date="2020-06" db="EMBL/GenBank/DDBJ databases">
        <title>Nonomuraea sp. SMC257, a novel actinomycete isolated from soil.</title>
        <authorList>
            <person name="Chanama M."/>
        </authorList>
    </citation>
    <scope>NUCLEOTIDE SEQUENCE [LARGE SCALE GENOMIC DNA]</scope>
    <source>
        <strain evidence="2 3">SMC257</strain>
    </source>
</reference>
<evidence type="ECO:0000313" key="3">
    <source>
        <dbReference type="Proteomes" id="UP000586042"/>
    </source>
</evidence>
<comment type="caution">
    <text evidence="2">The sequence shown here is derived from an EMBL/GenBank/DDBJ whole genome shotgun (WGS) entry which is preliminary data.</text>
</comment>
<organism evidence="2 3">
    <name type="scientific">Nonomuraea montanisoli</name>
    <dbReference type="NCBI Taxonomy" id="2741721"/>
    <lineage>
        <taxon>Bacteria</taxon>
        <taxon>Bacillati</taxon>
        <taxon>Actinomycetota</taxon>
        <taxon>Actinomycetes</taxon>
        <taxon>Streptosporangiales</taxon>
        <taxon>Streptosporangiaceae</taxon>
        <taxon>Nonomuraea</taxon>
    </lineage>
</organism>